<keyword evidence="3" id="KW-1185">Reference proteome</keyword>
<organism evidence="2 3">
    <name type="scientific">Roridomyces roridus</name>
    <dbReference type="NCBI Taxonomy" id="1738132"/>
    <lineage>
        <taxon>Eukaryota</taxon>
        <taxon>Fungi</taxon>
        <taxon>Dikarya</taxon>
        <taxon>Basidiomycota</taxon>
        <taxon>Agaricomycotina</taxon>
        <taxon>Agaricomycetes</taxon>
        <taxon>Agaricomycetidae</taxon>
        <taxon>Agaricales</taxon>
        <taxon>Marasmiineae</taxon>
        <taxon>Mycenaceae</taxon>
        <taxon>Roridomyces</taxon>
    </lineage>
</organism>
<dbReference type="AlphaFoldDB" id="A0AAD7BFP2"/>
<feature type="transmembrane region" description="Helical" evidence="1">
    <location>
        <begin position="116"/>
        <end position="135"/>
    </location>
</feature>
<feature type="transmembrane region" description="Helical" evidence="1">
    <location>
        <begin position="282"/>
        <end position="303"/>
    </location>
</feature>
<reference evidence="2" key="1">
    <citation type="submission" date="2023-03" db="EMBL/GenBank/DDBJ databases">
        <title>Massive genome expansion in bonnet fungi (Mycena s.s.) driven by repeated elements and novel gene families across ecological guilds.</title>
        <authorList>
            <consortium name="Lawrence Berkeley National Laboratory"/>
            <person name="Harder C.B."/>
            <person name="Miyauchi S."/>
            <person name="Viragh M."/>
            <person name="Kuo A."/>
            <person name="Thoen E."/>
            <person name="Andreopoulos B."/>
            <person name="Lu D."/>
            <person name="Skrede I."/>
            <person name="Drula E."/>
            <person name="Henrissat B."/>
            <person name="Morin E."/>
            <person name="Kohler A."/>
            <person name="Barry K."/>
            <person name="LaButti K."/>
            <person name="Morin E."/>
            <person name="Salamov A."/>
            <person name="Lipzen A."/>
            <person name="Mereny Z."/>
            <person name="Hegedus B."/>
            <person name="Baldrian P."/>
            <person name="Stursova M."/>
            <person name="Weitz H."/>
            <person name="Taylor A."/>
            <person name="Grigoriev I.V."/>
            <person name="Nagy L.G."/>
            <person name="Martin F."/>
            <person name="Kauserud H."/>
        </authorList>
    </citation>
    <scope>NUCLEOTIDE SEQUENCE</scope>
    <source>
        <strain evidence="2">9284</strain>
    </source>
</reference>
<feature type="transmembrane region" description="Helical" evidence="1">
    <location>
        <begin position="55"/>
        <end position="73"/>
    </location>
</feature>
<gene>
    <name evidence="2" type="ORF">FB45DRAFT_931074</name>
</gene>
<dbReference type="Proteomes" id="UP001221142">
    <property type="component" value="Unassembled WGS sequence"/>
</dbReference>
<evidence type="ECO:0000313" key="2">
    <source>
        <dbReference type="EMBL" id="KAJ7619553.1"/>
    </source>
</evidence>
<sequence length="359" mass="39704">MSTEDPVLQKIGTDLLHGFVAVTGETAFLTVYAVLVVKLGCAMMTKERRQRKPHILMTAISILFFLALAMWALDVANLVIELNTTLVQGGGGLTIANKLNKSLALVYRLTAAQDALYSYMTLLGDAIIVSRVWTLRAYHRRWVFWIPCACLLGSLAATLMLTYCVAVTGGGIVLGSFERPAFCKHAQTVTYIIPCLTTAIVTLLIGITTWKYRSAMKNLRNNVNTPGSHTTTRSRRRNQVEKILILLIESGLCYFLFFLAQATESPQLHKWVQEQTNLSFSALFQFSTSVIVGIYPTIVLLLAHSKHTVVDSLSEDNRSSETSASTPIEPITFRVHHHATVTVLGDEEIELESGNTALR</sequence>
<feature type="transmembrane region" description="Helical" evidence="1">
    <location>
        <begin position="15"/>
        <end position="35"/>
    </location>
</feature>
<feature type="transmembrane region" description="Helical" evidence="1">
    <location>
        <begin position="188"/>
        <end position="210"/>
    </location>
</feature>
<evidence type="ECO:0000256" key="1">
    <source>
        <dbReference type="SAM" id="Phobius"/>
    </source>
</evidence>
<evidence type="ECO:0000313" key="3">
    <source>
        <dbReference type="Proteomes" id="UP001221142"/>
    </source>
</evidence>
<comment type="caution">
    <text evidence="2">The sequence shown here is derived from an EMBL/GenBank/DDBJ whole genome shotgun (WGS) entry which is preliminary data.</text>
</comment>
<keyword evidence="1" id="KW-0812">Transmembrane</keyword>
<feature type="transmembrane region" description="Helical" evidence="1">
    <location>
        <begin position="142"/>
        <end position="168"/>
    </location>
</feature>
<keyword evidence="1" id="KW-1133">Transmembrane helix</keyword>
<accession>A0AAD7BFP2</accession>
<keyword evidence="1" id="KW-0472">Membrane</keyword>
<protein>
    <submittedName>
        <fullName evidence="2">Uncharacterized protein</fullName>
    </submittedName>
</protein>
<proteinExistence type="predicted"/>
<feature type="transmembrane region" description="Helical" evidence="1">
    <location>
        <begin position="243"/>
        <end position="262"/>
    </location>
</feature>
<dbReference type="EMBL" id="JARKIF010000018">
    <property type="protein sequence ID" value="KAJ7619553.1"/>
    <property type="molecule type" value="Genomic_DNA"/>
</dbReference>
<name>A0AAD7BFP2_9AGAR</name>